<dbReference type="OMA" id="QANEKFY"/>
<dbReference type="PANTHER" id="PTHR32251">
    <property type="entry name" value="3-OXO-5-ALPHA-STEROID 4-DEHYDROGENASE"/>
    <property type="match status" value="1"/>
</dbReference>
<keyword evidence="3" id="KW-1185">Reference proteome</keyword>
<gene>
    <name evidence="2" type="ORF">KFE25_007688</name>
</gene>
<comment type="caution">
    <text evidence="2">The sequence shown here is derived from an EMBL/GenBank/DDBJ whole genome shotgun (WGS) entry which is preliminary data.</text>
</comment>
<proteinExistence type="predicted"/>
<name>A0A8J5XWD0_DIALT</name>
<feature type="transmembrane region" description="Helical" evidence="1">
    <location>
        <begin position="227"/>
        <end position="246"/>
    </location>
</feature>
<evidence type="ECO:0000313" key="2">
    <source>
        <dbReference type="EMBL" id="KAG8469170.1"/>
    </source>
</evidence>
<feature type="transmembrane region" description="Helical" evidence="1">
    <location>
        <begin position="104"/>
        <end position="125"/>
    </location>
</feature>
<feature type="transmembrane region" description="Helical" evidence="1">
    <location>
        <begin position="45"/>
        <end position="65"/>
    </location>
</feature>
<feature type="transmembrane region" description="Helical" evidence="1">
    <location>
        <begin position="72"/>
        <end position="92"/>
    </location>
</feature>
<sequence length="312" mass="34898">MMTWPQVKAVVSSLLSLAVSIGIAYAAGYPGVGNQLSGRADVGPVITYAAGAAIVIQWIVFVPAFIYQTEKYYDLTGSITYITITVATLGYRLGYSNRDARSNVRQIVCSAMVVVWALRLGSFLVKRIQRAGKDGRFDEVKPYFAAYLAAWTIQGLWVFLTLLSVLVMNTTALDKPVVWVDVLGWAVWLVGFGIEVVADEQKTAFNKLRTGKWVDVGLWRYSRHPNYFGEIVLWTGQWIVGTSIYVGGQWVAVLSPLFVTLLLTKITGIPMLEARSDEKWGHDEDYQRYKQVVSILVPLPRRAIKDEYNSQP</sequence>
<feature type="transmembrane region" description="Helical" evidence="1">
    <location>
        <begin position="178"/>
        <end position="198"/>
    </location>
</feature>
<dbReference type="PROSITE" id="PS50244">
    <property type="entry name" value="S5A_REDUCTASE"/>
    <property type="match status" value="1"/>
</dbReference>
<dbReference type="PANTHER" id="PTHR32251:SF17">
    <property type="entry name" value="STEROID 5-ALPHA REDUCTASE C-TERMINAL DOMAIN-CONTAINING PROTEIN"/>
    <property type="match status" value="1"/>
</dbReference>
<dbReference type="GO" id="GO:0016020">
    <property type="term" value="C:membrane"/>
    <property type="evidence" value="ECO:0007669"/>
    <property type="project" value="TreeGrafter"/>
</dbReference>
<dbReference type="EMBL" id="JAGTXO010000003">
    <property type="protein sequence ID" value="KAG8469170.1"/>
    <property type="molecule type" value="Genomic_DNA"/>
</dbReference>
<organism evidence="2 3">
    <name type="scientific">Diacronema lutheri</name>
    <name type="common">Unicellular marine alga</name>
    <name type="synonym">Monochrysis lutheri</name>
    <dbReference type="NCBI Taxonomy" id="2081491"/>
    <lineage>
        <taxon>Eukaryota</taxon>
        <taxon>Haptista</taxon>
        <taxon>Haptophyta</taxon>
        <taxon>Pavlovophyceae</taxon>
        <taxon>Pavlovales</taxon>
        <taxon>Pavlovaceae</taxon>
        <taxon>Diacronema</taxon>
    </lineage>
</organism>
<keyword evidence="1" id="KW-1133">Transmembrane helix</keyword>
<reference evidence="2" key="1">
    <citation type="submission" date="2021-05" db="EMBL/GenBank/DDBJ databases">
        <title>The genome of the haptophyte Pavlova lutheri (Diacronema luteri, Pavlovales) - a model for lipid biosynthesis in eukaryotic algae.</title>
        <authorList>
            <person name="Hulatt C.J."/>
            <person name="Posewitz M.C."/>
        </authorList>
    </citation>
    <scope>NUCLEOTIDE SEQUENCE</scope>
    <source>
        <strain evidence="2">NIVA-4/92</strain>
    </source>
</reference>
<dbReference type="Pfam" id="PF06966">
    <property type="entry name" value="DUF1295"/>
    <property type="match status" value="1"/>
</dbReference>
<dbReference type="AlphaFoldDB" id="A0A8J5XWD0"/>
<keyword evidence="1" id="KW-0472">Membrane</keyword>
<feature type="transmembrane region" description="Helical" evidence="1">
    <location>
        <begin position="145"/>
        <end position="166"/>
    </location>
</feature>
<dbReference type="Proteomes" id="UP000751190">
    <property type="component" value="Unassembled WGS sequence"/>
</dbReference>
<accession>A0A8J5XWD0</accession>
<keyword evidence="1" id="KW-0812">Transmembrane</keyword>
<evidence type="ECO:0000313" key="3">
    <source>
        <dbReference type="Proteomes" id="UP000751190"/>
    </source>
</evidence>
<dbReference type="OrthoDB" id="201504at2759"/>
<evidence type="ECO:0000256" key="1">
    <source>
        <dbReference type="SAM" id="Phobius"/>
    </source>
</evidence>
<evidence type="ECO:0008006" key="4">
    <source>
        <dbReference type="Google" id="ProtNLM"/>
    </source>
</evidence>
<protein>
    <recommendedName>
        <fullName evidence="4">Steroid 5-alpha reductase C-terminal domain-containing protein</fullName>
    </recommendedName>
</protein>
<dbReference type="InterPro" id="IPR010721">
    <property type="entry name" value="UstE-like"/>
</dbReference>
<dbReference type="Gene3D" id="1.20.120.1630">
    <property type="match status" value="1"/>
</dbReference>